<feature type="region of interest" description="Disordered" evidence="3">
    <location>
        <begin position="1"/>
        <end position="20"/>
    </location>
</feature>
<dbReference type="PROSITE" id="PS51857">
    <property type="entry name" value="CSD_2"/>
    <property type="match status" value="1"/>
</dbReference>
<evidence type="ECO:0000259" key="4">
    <source>
        <dbReference type="PROSITE" id="PS51857"/>
    </source>
</evidence>
<keyword evidence="2" id="KW-0963">Cytoplasm</keyword>
<reference evidence="5" key="1">
    <citation type="submission" date="2021-10" db="EMBL/GenBank/DDBJ databases">
        <title>Streptomyces nigrumlapis sp.nov.,an antimicrobial producing actinobacterium isolated from Black Gobi rocks.</title>
        <authorList>
            <person name="Wen Y."/>
            <person name="Zhang W."/>
            <person name="Liu X.G."/>
        </authorList>
    </citation>
    <scope>NUCLEOTIDE SEQUENCE</scope>
    <source>
        <strain evidence="5">ST13-2-2</strain>
    </source>
</reference>
<protein>
    <submittedName>
        <fullName evidence="5">Cold shock domain-containing protein</fullName>
    </submittedName>
</protein>
<dbReference type="PRINTS" id="PR00050">
    <property type="entry name" value="COLDSHOCK"/>
</dbReference>
<name>A0ABY4M532_9ACTN</name>
<dbReference type="PIRSF" id="PIRSF002599">
    <property type="entry name" value="Cold_shock_A"/>
    <property type="match status" value="1"/>
</dbReference>
<organism evidence="5 6">
    <name type="scientific">Streptomyces halobius</name>
    <dbReference type="NCBI Taxonomy" id="2879846"/>
    <lineage>
        <taxon>Bacteria</taxon>
        <taxon>Bacillati</taxon>
        <taxon>Actinomycetota</taxon>
        <taxon>Actinomycetes</taxon>
        <taxon>Kitasatosporales</taxon>
        <taxon>Streptomycetaceae</taxon>
        <taxon>Streptomyces</taxon>
    </lineage>
</organism>
<dbReference type="InterPro" id="IPR050181">
    <property type="entry name" value="Cold_shock_domain"/>
</dbReference>
<dbReference type="EMBL" id="CP086322">
    <property type="protein sequence ID" value="UQA92874.1"/>
    <property type="molecule type" value="Genomic_DNA"/>
</dbReference>
<feature type="domain" description="CSD" evidence="4">
    <location>
        <begin position="1"/>
        <end position="65"/>
    </location>
</feature>
<sequence length="66" mass="7150">MPEGTVKSYNQDEGHGYIDPGDGSEIFVHYSAIMSSGYRTLNEGQKVTFDVARGPNGVQAMNVRVA</sequence>
<dbReference type="Pfam" id="PF00313">
    <property type="entry name" value="CSD"/>
    <property type="match status" value="1"/>
</dbReference>
<dbReference type="InterPro" id="IPR012156">
    <property type="entry name" value="Cold_shock_CspA"/>
</dbReference>
<dbReference type="InterPro" id="IPR012340">
    <property type="entry name" value="NA-bd_OB-fold"/>
</dbReference>
<dbReference type="SUPFAM" id="SSF50249">
    <property type="entry name" value="Nucleic acid-binding proteins"/>
    <property type="match status" value="1"/>
</dbReference>
<gene>
    <name evidence="5" type="ORF">K9S39_14435</name>
</gene>
<evidence type="ECO:0000313" key="6">
    <source>
        <dbReference type="Proteomes" id="UP000830115"/>
    </source>
</evidence>
<dbReference type="PANTHER" id="PTHR11544">
    <property type="entry name" value="COLD SHOCK DOMAIN CONTAINING PROTEINS"/>
    <property type="match status" value="1"/>
</dbReference>
<dbReference type="Gene3D" id="2.40.50.140">
    <property type="entry name" value="Nucleic acid-binding proteins"/>
    <property type="match status" value="1"/>
</dbReference>
<evidence type="ECO:0000256" key="1">
    <source>
        <dbReference type="ARBA" id="ARBA00004496"/>
    </source>
</evidence>
<evidence type="ECO:0000256" key="2">
    <source>
        <dbReference type="ARBA" id="ARBA00022490"/>
    </source>
</evidence>
<evidence type="ECO:0000256" key="3">
    <source>
        <dbReference type="SAM" id="MobiDB-lite"/>
    </source>
</evidence>
<dbReference type="InterPro" id="IPR002059">
    <property type="entry name" value="CSP_DNA-bd"/>
</dbReference>
<evidence type="ECO:0000313" key="5">
    <source>
        <dbReference type="EMBL" id="UQA92874.1"/>
    </source>
</evidence>
<accession>A0ABY4M532</accession>
<dbReference type="SMART" id="SM00357">
    <property type="entry name" value="CSP"/>
    <property type="match status" value="1"/>
</dbReference>
<dbReference type="Proteomes" id="UP000830115">
    <property type="component" value="Chromosome"/>
</dbReference>
<proteinExistence type="predicted"/>
<comment type="subcellular location">
    <subcellularLocation>
        <location evidence="1">Cytoplasm</location>
    </subcellularLocation>
</comment>
<keyword evidence="6" id="KW-1185">Reference proteome</keyword>
<dbReference type="InterPro" id="IPR011129">
    <property type="entry name" value="CSD"/>
</dbReference>
<dbReference type="RefSeq" id="WP_248863736.1">
    <property type="nucleotide sequence ID" value="NZ_CP086322.1"/>
</dbReference>